<gene>
    <name evidence="1" type="ORF">SAMN04488540_105183</name>
</gene>
<organism evidence="1 2">
    <name type="scientific">Ferrimonas sediminum</name>
    <dbReference type="NCBI Taxonomy" id="718193"/>
    <lineage>
        <taxon>Bacteria</taxon>
        <taxon>Pseudomonadati</taxon>
        <taxon>Pseudomonadota</taxon>
        <taxon>Gammaproteobacteria</taxon>
        <taxon>Alteromonadales</taxon>
        <taxon>Ferrimonadaceae</taxon>
        <taxon>Ferrimonas</taxon>
    </lineage>
</organism>
<proteinExistence type="predicted"/>
<name>A0A1G8RI72_9GAMM</name>
<dbReference type="EMBL" id="FNEM01000005">
    <property type="protein sequence ID" value="SDJ16642.1"/>
    <property type="molecule type" value="Genomic_DNA"/>
</dbReference>
<dbReference type="RefSeq" id="WP_090364778.1">
    <property type="nucleotide sequence ID" value="NZ_FNEM01000005.1"/>
</dbReference>
<sequence>MKQFNQLKNKQRQLRAGFSENLGLRVHRALSWLQRSEACDDDPDGEFIFLWIAFNAAYANDMDAQYRGSELDASNRFLTRLCHLDPDQRLSALVWQQYPGPIRVLLDNQHVFQPFWDHLNGKPGSEQWQQRFSEARQQAAKALSQQNTPKVLAIALQRIYTLRNQLVHGGATWNGQLNRQQVRDCCAILRSLVPIVIDIMMDNADQVWGDPFYPVVPS</sequence>
<reference evidence="2" key="1">
    <citation type="submission" date="2016-10" db="EMBL/GenBank/DDBJ databases">
        <authorList>
            <person name="Varghese N."/>
            <person name="Submissions S."/>
        </authorList>
    </citation>
    <scope>NUCLEOTIDE SEQUENCE [LARGE SCALE GENOMIC DNA]</scope>
    <source>
        <strain evidence="2">DSM 23317</strain>
    </source>
</reference>
<dbReference type="Proteomes" id="UP000199527">
    <property type="component" value="Unassembled WGS sequence"/>
</dbReference>
<dbReference type="AlphaFoldDB" id="A0A1G8RI72"/>
<accession>A0A1G8RI72</accession>
<evidence type="ECO:0000313" key="2">
    <source>
        <dbReference type="Proteomes" id="UP000199527"/>
    </source>
</evidence>
<protein>
    <submittedName>
        <fullName evidence="1">Uncharacterized protein</fullName>
    </submittedName>
</protein>
<evidence type="ECO:0000313" key="1">
    <source>
        <dbReference type="EMBL" id="SDJ16642.1"/>
    </source>
</evidence>
<keyword evidence="2" id="KW-1185">Reference proteome</keyword>
<dbReference type="OrthoDB" id="1425096at2"/>